<feature type="transmembrane region" description="Helical" evidence="1">
    <location>
        <begin position="89"/>
        <end position="109"/>
    </location>
</feature>
<feature type="transmembrane region" description="Helical" evidence="1">
    <location>
        <begin position="248"/>
        <end position="268"/>
    </location>
</feature>
<dbReference type="AlphaFoldDB" id="A0A0F5HK35"/>
<reference evidence="2" key="1">
    <citation type="submission" date="2015-02" db="EMBL/GenBank/DDBJ databases">
        <title>Genome Assembly of Bacillaceae bacterium MTCC 8252.</title>
        <authorList>
            <person name="Verma A."/>
            <person name="Khatri I."/>
            <person name="Mual P."/>
            <person name="Subramanian S."/>
            <person name="Krishnamurthi S."/>
        </authorList>
    </citation>
    <scope>NUCLEOTIDE SEQUENCE [LARGE SCALE GENOMIC DNA]</scope>
    <source>
        <strain evidence="2">MTCC 8252</strain>
    </source>
</reference>
<accession>A0A0F5HK35</accession>
<feature type="transmembrane region" description="Helical" evidence="1">
    <location>
        <begin position="115"/>
        <end position="135"/>
    </location>
</feature>
<keyword evidence="3" id="KW-1185">Reference proteome</keyword>
<feature type="transmembrane region" description="Helical" evidence="1">
    <location>
        <begin position="184"/>
        <end position="202"/>
    </location>
</feature>
<dbReference type="Proteomes" id="UP000031563">
    <property type="component" value="Unassembled WGS sequence"/>
</dbReference>
<feature type="transmembrane region" description="Helical" evidence="1">
    <location>
        <begin position="288"/>
        <end position="306"/>
    </location>
</feature>
<feature type="transmembrane region" description="Helical" evidence="1">
    <location>
        <begin position="5"/>
        <end position="22"/>
    </location>
</feature>
<proteinExistence type="predicted"/>
<dbReference type="OrthoDB" id="2734473at2"/>
<keyword evidence="1" id="KW-0812">Transmembrane</keyword>
<organism evidence="2 3">
    <name type="scientific">Bacillus thermotolerans</name>
    <name type="common">Quasibacillus thermotolerans</name>
    <dbReference type="NCBI Taxonomy" id="1221996"/>
    <lineage>
        <taxon>Bacteria</taxon>
        <taxon>Bacillati</taxon>
        <taxon>Bacillota</taxon>
        <taxon>Bacilli</taxon>
        <taxon>Bacillales</taxon>
        <taxon>Bacillaceae</taxon>
        <taxon>Bacillus</taxon>
    </lineage>
</organism>
<dbReference type="EMBL" id="JWIR02000019">
    <property type="protein sequence ID" value="KKB41750.1"/>
    <property type="molecule type" value="Genomic_DNA"/>
</dbReference>
<gene>
    <name evidence="2" type="ORF">QY95_00557</name>
</gene>
<sequence>MFFLIAAACLAIMIVMFIYKIFIKTSTMALVMAAGILLHGVLFHLADRKLFILQWLSAWTIALWVLFAFSILLSFLYRQFGALHIVNPINRFGIGTWVAGTSIISVLIYEQFEGWQPFAVLLSYANIGLWLFYLLASIQSFYKLRQSGKPPYTHGILLLTTVSTQSIVLLLNTVHTQVPPTLDAALIATGLFFYAISFAFIIHDCFRPGWTIEDHWSNTNCIIHGALSITGFACLTSDAVSMEAAESLWAIATAAFLIIETIEFIRLVKRLKRYSFKEGIWTYNVTQWSRLFTFGMFYTFTSLVTLDSPFLSIVQTIVLLGGPPVIILLFAIEAGICLPSVIKEMRVLRKKQAA</sequence>
<evidence type="ECO:0000313" key="3">
    <source>
        <dbReference type="Proteomes" id="UP000031563"/>
    </source>
</evidence>
<accession>A0A0F5I8X4</accession>
<evidence type="ECO:0000256" key="1">
    <source>
        <dbReference type="SAM" id="Phobius"/>
    </source>
</evidence>
<keyword evidence="1" id="KW-0472">Membrane</keyword>
<feature type="transmembrane region" description="Helical" evidence="1">
    <location>
        <begin position="222"/>
        <end position="242"/>
    </location>
</feature>
<comment type="caution">
    <text evidence="2">The sequence shown here is derived from an EMBL/GenBank/DDBJ whole genome shotgun (WGS) entry which is preliminary data.</text>
</comment>
<name>A0A0F5HK35_BACTR</name>
<keyword evidence="1" id="KW-1133">Transmembrane helix</keyword>
<feature type="transmembrane region" description="Helical" evidence="1">
    <location>
        <begin position="52"/>
        <end position="77"/>
    </location>
</feature>
<protein>
    <submittedName>
        <fullName evidence="2">Uncharacterized protein</fullName>
    </submittedName>
</protein>
<evidence type="ECO:0000313" key="2">
    <source>
        <dbReference type="EMBL" id="KKB41750.1"/>
    </source>
</evidence>
<feature type="transmembrane region" description="Helical" evidence="1">
    <location>
        <begin position="156"/>
        <end position="178"/>
    </location>
</feature>
<dbReference type="RefSeq" id="WP_039230643.1">
    <property type="nucleotide sequence ID" value="NZ_JWIR02000019.1"/>
</dbReference>
<feature type="transmembrane region" description="Helical" evidence="1">
    <location>
        <begin position="318"/>
        <end position="342"/>
    </location>
</feature>
<feature type="transmembrane region" description="Helical" evidence="1">
    <location>
        <begin position="29"/>
        <end position="46"/>
    </location>
</feature>